<name>A0ABD8AJF6_9BACT</name>
<feature type="signal peptide" evidence="2">
    <location>
        <begin position="1"/>
        <end position="26"/>
    </location>
</feature>
<dbReference type="AlphaFoldDB" id="A0ABD8AJF6"/>
<dbReference type="RefSeq" id="WP_322936122.1">
    <property type="nucleotide sequence ID" value="NZ_CP141046.1"/>
</dbReference>
<feature type="region of interest" description="Disordered" evidence="1">
    <location>
        <begin position="54"/>
        <end position="78"/>
    </location>
</feature>
<dbReference type="PROSITE" id="PS51257">
    <property type="entry name" value="PROKAR_LIPOPROTEIN"/>
    <property type="match status" value="1"/>
</dbReference>
<feature type="chain" id="PRO_5044863417" evidence="2">
    <location>
        <begin position="27"/>
        <end position="740"/>
    </location>
</feature>
<evidence type="ECO:0000313" key="3">
    <source>
        <dbReference type="EMBL" id="WQQ19921.1"/>
    </source>
</evidence>
<feature type="compositionally biased region" description="Basic and acidic residues" evidence="1">
    <location>
        <begin position="61"/>
        <end position="77"/>
    </location>
</feature>
<organism evidence="3 4">
    <name type="scientific">Mycoplasmopsis cynos</name>
    <dbReference type="NCBI Taxonomy" id="171284"/>
    <lineage>
        <taxon>Bacteria</taxon>
        <taxon>Bacillati</taxon>
        <taxon>Mycoplasmatota</taxon>
        <taxon>Mycoplasmoidales</taxon>
        <taxon>Metamycoplasmataceae</taxon>
        <taxon>Mycoplasmopsis</taxon>
    </lineage>
</organism>
<evidence type="ECO:0000256" key="1">
    <source>
        <dbReference type="SAM" id="MobiDB-lite"/>
    </source>
</evidence>
<accession>A0ABD8AJF6</accession>
<dbReference type="Proteomes" id="UP001327314">
    <property type="component" value="Chromosome"/>
</dbReference>
<dbReference type="EMBL" id="CP141046">
    <property type="protein sequence ID" value="WQQ19921.1"/>
    <property type="molecule type" value="Genomic_DNA"/>
</dbReference>
<evidence type="ECO:0000256" key="2">
    <source>
        <dbReference type="SAM" id="SignalP"/>
    </source>
</evidence>
<dbReference type="NCBIfam" id="NF045830">
    <property type="entry name" value="MYPU_1760_HExxH"/>
    <property type="match status" value="1"/>
</dbReference>
<keyword evidence="2" id="KW-0732">Signal</keyword>
<dbReference type="InterPro" id="IPR054786">
    <property type="entry name" value="MYPU_1760-like"/>
</dbReference>
<evidence type="ECO:0000313" key="4">
    <source>
        <dbReference type="Proteomes" id="UP001327314"/>
    </source>
</evidence>
<gene>
    <name evidence="3" type="ORF">RRG46_03735</name>
</gene>
<sequence length="740" mass="86059">MKKKKFLRLPISIGLFSGLSILTSCSLIDSVLNTGNTKENPPDVQVTPPIIIKPKPPHSKPNIEKFNPKEPNEESKNNETLIPIQESEVYLTPGLSNENKEKVLNRYNGVSISDYSEIKEYKRKDDYYLEYIDPYTNIKFRDFSYHQDKDGSRRYLLDREGLLNLAQEFKRKIPFGTEVFDLDSININDFTVINQNANGLYLPEFKKIFINGSIFAEKDFSSYEIIGGLMPTIFHEYMHHWATTYAETGILDDEKVNIDNGDDINKRQTTLIYYNPSTTPENTNHTHGSQQFWNAYFASKFYKLLNYDFNKKSYIEPSTLYKLRINSLSPEENYPRNLLHMKLSLNDIWRLSNEFQTPNYLFNNPPANLEMPYSPSGAFTLSTPRLKYNFSLTELIPREYTKYGYESYFSINDENKSLDNEIEEKATINWFGTRFITLDKKGRKIKVFSPSGNAEDWSKTYLNNFDSPTRQYWFQDGVGINPNDGTRKDNAIAFPNSVFDISGFRYIENKNNKKVKAKLPSAKSKNRSLEFYKLFLETMGYGKTISQIYYENKVTPVDKNNVKYDRSAANNIKFSGYLKANEEVSGIVLKGKNGIYGSSKFKYLSTFSFFGHKNYDEGAKLYEIDENKYYLTSDRQKQIENRYYPADAGYSENYVSYITNDYITVNDDDDTEIYLWKDINNDNIATDDELLLDKKITLPTQRAVSSQRSTNVSLYDFNKFIVENNDNKTIIRILNKRTES</sequence>
<protein>
    <submittedName>
        <fullName evidence="3">Uncharacterized protein</fullName>
    </submittedName>
</protein>
<proteinExistence type="predicted"/>
<reference evidence="3 4" key="1">
    <citation type="submission" date="2023-12" db="EMBL/GenBank/DDBJ databases">
        <title>Hybrid Genome Assemblies of Mycoplasma cynos and Mycoplasma felis isolated from Dogs and Cats with Infectious Respiratory Disease.</title>
        <authorList>
            <person name="Framst I."/>
            <person name="Cai H."/>
            <person name="Ramesh P."/>
            <person name="Maboni G."/>
        </authorList>
    </citation>
    <scope>NUCLEOTIDE SEQUENCE [LARGE SCALE GENOMIC DNA]</scope>
    <source>
        <strain evidence="3 4">30510</strain>
    </source>
</reference>